<dbReference type="STRING" id="765440.A0A0C3G657"/>
<feature type="signal peptide" evidence="1">
    <location>
        <begin position="1"/>
        <end position="20"/>
    </location>
</feature>
<keyword evidence="3" id="KW-1185">Reference proteome</keyword>
<dbReference type="SUPFAM" id="SSF55221">
    <property type="entry name" value="Yeast killer toxins"/>
    <property type="match status" value="1"/>
</dbReference>
<dbReference type="OrthoDB" id="1896086at2759"/>
<dbReference type="EMBL" id="KN832971">
    <property type="protein sequence ID" value="KIM91715.1"/>
    <property type="molecule type" value="Genomic_DNA"/>
</dbReference>
<dbReference type="AlphaFoldDB" id="A0A0C3G657"/>
<dbReference type="InterPro" id="IPR011329">
    <property type="entry name" value="Killer_tox_Kp4/SMK"/>
</dbReference>
<evidence type="ECO:0000313" key="2">
    <source>
        <dbReference type="EMBL" id="KIM91715.1"/>
    </source>
</evidence>
<sequence length="121" mass="12264">MRSTVTIAACLAFVSLNASASPTTSTNCKGSSNCKNLSVASCDAAERTIVASNTYGTNGAKGNTGVCNGNCGIFVQGSNCAYSGQDLINAYSTLRAAGCQKCGSEVFDNGCEITINYVTGC</sequence>
<accession>A0A0C3G657</accession>
<reference evidence="2 3" key="1">
    <citation type="submission" date="2014-04" db="EMBL/GenBank/DDBJ databases">
        <authorList>
            <consortium name="DOE Joint Genome Institute"/>
            <person name="Kuo A."/>
            <person name="Tarkka M."/>
            <person name="Buscot F."/>
            <person name="Kohler A."/>
            <person name="Nagy L.G."/>
            <person name="Floudas D."/>
            <person name="Copeland A."/>
            <person name="Barry K.W."/>
            <person name="Cichocki N."/>
            <person name="Veneault-Fourrey C."/>
            <person name="LaButti K."/>
            <person name="Lindquist E.A."/>
            <person name="Lipzen A."/>
            <person name="Lundell T."/>
            <person name="Morin E."/>
            <person name="Murat C."/>
            <person name="Sun H."/>
            <person name="Tunlid A."/>
            <person name="Henrissat B."/>
            <person name="Grigoriev I.V."/>
            <person name="Hibbett D.S."/>
            <person name="Martin F."/>
            <person name="Nordberg H.P."/>
            <person name="Cantor M.N."/>
            <person name="Hua S.X."/>
        </authorList>
    </citation>
    <scope>NUCLEOTIDE SEQUENCE [LARGE SCALE GENOMIC DNA]</scope>
    <source>
        <strain evidence="2 3">F 1598</strain>
    </source>
</reference>
<evidence type="ECO:0000313" key="3">
    <source>
        <dbReference type="Proteomes" id="UP000054166"/>
    </source>
</evidence>
<dbReference type="GO" id="GO:0005576">
    <property type="term" value="C:extracellular region"/>
    <property type="evidence" value="ECO:0007669"/>
    <property type="project" value="InterPro"/>
</dbReference>
<dbReference type="Proteomes" id="UP000054166">
    <property type="component" value="Unassembled WGS sequence"/>
</dbReference>
<reference evidence="3" key="2">
    <citation type="submission" date="2015-01" db="EMBL/GenBank/DDBJ databases">
        <title>Evolutionary Origins and Diversification of the Mycorrhizal Mutualists.</title>
        <authorList>
            <consortium name="DOE Joint Genome Institute"/>
            <consortium name="Mycorrhizal Genomics Consortium"/>
            <person name="Kohler A."/>
            <person name="Kuo A."/>
            <person name="Nagy L.G."/>
            <person name="Floudas D."/>
            <person name="Copeland A."/>
            <person name="Barry K.W."/>
            <person name="Cichocki N."/>
            <person name="Veneault-Fourrey C."/>
            <person name="LaButti K."/>
            <person name="Lindquist E.A."/>
            <person name="Lipzen A."/>
            <person name="Lundell T."/>
            <person name="Morin E."/>
            <person name="Murat C."/>
            <person name="Riley R."/>
            <person name="Ohm R."/>
            <person name="Sun H."/>
            <person name="Tunlid A."/>
            <person name="Henrissat B."/>
            <person name="Grigoriev I.V."/>
            <person name="Hibbett D.S."/>
            <person name="Martin F."/>
        </authorList>
    </citation>
    <scope>NUCLEOTIDE SEQUENCE [LARGE SCALE GENOMIC DNA]</scope>
    <source>
        <strain evidence="3">F 1598</strain>
    </source>
</reference>
<protein>
    <recommendedName>
        <fullName evidence="4">Killer toxin Kp4 domain-containing protein</fullName>
    </recommendedName>
</protein>
<evidence type="ECO:0008006" key="4">
    <source>
        <dbReference type="Google" id="ProtNLM"/>
    </source>
</evidence>
<organism evidence="2 3">
    <name type="scientific">Piloderma croceum (strain F 1598)</name>
    <dbReference type="NCBI Taxonomy" id="765440"/>
    <lineage>
        <taxon>Eukaryota</taxon>
        <taxon>Fungi</taxon>
        <taxon>Dikarya</taxon>
        <taxon>Basidiomycota</taxon>
        <taxon>Agaricomycotina</taxon>
        <taxon>Agaricomycetes</taxon>
        <taxon>Agaricomycetidae</taxon>
        <taxon>Atheliales</taxon>
        <taxon>Atheliaceae</taxon>
        <taxon>Piloderma</taxon>
    </lineage>
</organism>
<gene>
    <name evidence="2" type="ORF">PILCRDRAFT_811004</name>
</gene>
<dbReference type="InParanoid" id="A0A0C3G657"/>
<keyword evidence="1" id="KW-0732">Signal</keyword>
<name>A0A0C3G657_PILCF</name>
<dbReference type="Pfam" id="PF15474">
    <property type="entry name" value="MU117"/>
    <property type="match status" value="1"/>
</dbReference>
<dbReference type="InterPro" id="IPR029167">
    <property type="entry name" value="Mug117"/>
</dbReference>
<feature type="chain" id="PRO_5002174522" description="Killer toxin Kp4 domain-containing protein" evidence="1">
    <location>
        <begin position="21"/>
        <end position="121"/>
    </location>
</feature>
<proteinExistence type="predicted"/>
<dbReference type="Gene3D" id="3.30.430.10">
    <property type="entry name" value="Killer Toxin P4, subunit A"/>
    <property type="match status" value="1"/>
</dbReference>
<dbReference type="HOGENOM" id="CLU_162310_0_0_1"/>
<evidence type="ECO:0000256" key="1">
    <source>
        <dbReference type="SAM" id="SignalP"/>
    </source>
</evidence>